<dbReference type="Pfam" id="PF09793">
    <property type="entry name" value="AD"/>
    <property type="match status" value="1"/>
</dbReference>
<dbReference type="OMA" id="CPITNLI"/>
<feature type="domain" description="AD" evidence="1">
    <location>
        <begin position="107"/>
        <end position="208"/>
    </location>
</feature>
<dbReference type="InterPro" id="IPR019181">
    <property type="entry name" value="LSM12_ABD"/>
</dbReference>
<dbReference type="SMART" id="SM00995">
    <property type="entry name" value="AD"/>
    <property type="match status" value="1"/>
</dbReference>
<evidence type="ECO:0000313" key="3">
    <source>
        <dbReference type="Proteomes" id="UP000016931"/>
    </source>
</evidence>
<dbReference type="eggNOG" id="KOG4401">
    <property type="taxonomic scope" value="Eukaryota"/>
</dbReference>
<evidence type="ECO:0000259" key="1">
    <source>
        <dbReference type="PROSITE" id="PS52001"/>
    </source>
</evidence>
<dbReference type="InterPro" id="IPR039683">
    <property type="entry name" value="Lsm12-like"/>
</dbReference>
<dbReference type="GeneID" id="27902680"/>
<dbReference type="OrthoDB" id="1057137at2759"/>
<keyword evidence="3" id="KW-1185">Reference proteome</keyword>
<dbReference type="PANTHER" id="PTHR13542">
    <property type="entry name" value="LSM12 HOMOLOG"/>
    <property type="match status" value="1"/>
</dbReference>
<dbReference type="Proteomes" id="UP000016931">
    <property type="component" value="Unassembled WGS sequence"/>
</dbReference>
<evidence type="ECO:0000313" key="2">
    <source>
        <dbReference type="EMBL" id="EMF12889.1"/>
    </source>
</evidence>
<protein>
    <recommendedName>
        <fullName evidence="1">AD domain-containing protein</fullName>
    </recommendedName>
</protein>
<reference evidence="2 3" key="1">
    <citation type="journal article" date="2012" name="PLoS Pathog.">
        <title>Diverse lifestyles and strategies of plant pathogenesis encoded in the genomes of eighteen Dothideomycetes fungi.</title>
        <authorList>
            <person name="Ohm R.A."/>
            <person name="Feau N."/>
            <person name="Henrissat B."/>
            <person name="Schoch C.L."/>
            <person name="Horwitz B.A."/>
            <person name="Barry K.W."/>
            <person name="Condon B.J."/>
            <person name="Copeland A.C."/>
            <person name="Dhillon B."/>
            <person name="Glaser F."/>
            <person name="Hesse C.N."/>
            <person name="Kosti I."/>
            <person name="LaButti K."/>
            <person name="Lindquist E.A."/>
            <person name="Lucas S."/>
            <person name="Salamov A.A."/>
            <person name="Bradshaw R.E."/>
            <person name="Ciuffetti L."/>
            <person name="Hamelin R.C."/>
            <person name="Kema G.H.J."/>
            <person name="Lawrence C."/>
            <person name="Scott J.A."/>
            <person name="Spatafora J.W."/>
            <person name="Turgeon B.G."/>
            <person name="de Wit P.J.G.M."/>
            <person name="Zhong S."/>
            <person name="Goodwin S.B."/>
            <person name="Grigoriev I.V."/>
        </authorList>
    </citation>
    <scope>NUCLEOTIDE SEQUENCE [LARGE SCALE GENOMIC DNA]</scope>
    <source>
        <strain evidence="2 3">SO2202</strain>
    </source>
</reference>
<dbReference type="STRING" id="692275.M3D4U8"/>
<organism evidence="2 3">
    <name type="scientific">Sphaerulina musiva (strain SO2202)</name>
    <name type="common">Poplar stem canker fungus</name>
    <name type="synonym">Septoria musiva</name>
    <dbReference type="NCBI Taxonomy" id="692275"/>
    <lineage>
        <taxon>Eukaryota</taxon>
        <taxon>Fungi</taxon>
        <taxon>Dikarya</taxon>
        <taxon>Ascomycota</taxon>
        <taxon>Pezizomycotina</taxon>
        <taxon>Dothideomycetes</taxon>
        <taxon>Dothideomycetidae</taxon>
        <taxon>Mycosphaerellales</taxon>
        <taxon>Mycosphaerellaceae</taxon>
        <taxon>Sphaerulina</taxon>
    </lineage>
</organism>
<accession>M3D4U8</accession>
<dbReference type="EMBL" id="KB456264">
    <property type="protein sequence ID" value="EMF12889.1"/>
    <property type="molecule type" value="Genomic_DNA"/>
</dbReference>
<proteinExistence type="predicted"/>
<sequence length="217" mass="23435">MADAAKRNAGRAATPKATDDVLETAVKAIGGQVRLTNALGAEIKGTLYNADPVSKVVIINSRSPPPNPSTNPSSVPGDYHIVPISAIQSFSVQAGGNSDYMKQTAPTRIDRNFLEKRLETRIEQVKAERQHIGQGVSEDGQRLYDALRKLNTPVRWHGNAAKGTHMIISEAVILDAPFESANCRAAADKQDILQRTKRMVDDQRKKLGLSGGVRKGG</sequence>
<dbReference type="InterPro" id="IPR047574">
    <property type="entry name" value="AD"/>
</dbReference>
<gene>
    <name evidence="2" type="ORF">SEPMUDRAFT_149429</name>
</gene>
<dbReference type="RefSeq" id="XP_016761010.1">
    <property type="nucleotide sequence ID" value="XM_016905543.1"/>
</dbReference>
<dbReference type="HOGENOM" id="CLU_073383_1_0_1"/>
<dbReference type="PROSITE" id="PS52001">
    <property type="entry name" value="AD"/>
    <property type="match status" value="1"/>
</dbReference>
<name>M3D4U8_SPHMS</name>
<dbReference type="AlphaFoldDB" id="M3D4U8"/>